<dbReference type="GO" id="GO:0016491">
    <property type="term" value="F:oxidoreductase activity"/>
    <property type="evidence" value="ECO:0007669"/>
    <property type="project" value="UniProtKB-KW"/>
</dbReference>
<reference evidence="3 4" key="1">
    <citation type="submission" date="2019-07" db="EMBL/GenBank/DDBJ databases">
        <title>The First High-Quality Draft Genome Sequence of the Causal Agent of the Current Panama Disease Epidemic.</title>
        <authorList>
            <person name="Warmington R.J."/>
            <person name="Kay W."/>
            <person name="Jeffries A."/>
            <person name="Bebber D."/>
            <person name="Moore K."/>
            <person name="Studholme D.J."/>
        </authorList>
    </citation>
    <scope>NUCLEOTIDE SEQUENCE [LARGE SCALE GENOMIC DNA]</scope>
    <source>
        <strain evidence="3 4">TR4</strain>
    </source>
</reference>
<protein>
    <recommendedName>
        <fullName evidence="2">NADP-dependent oxidoreductase domain-containing protein</fullName>
    </recommendedName>
</protein>
<keyword evidence="1" id="KW-0560">Oxidoreductase</keyword>
<dbReference type="InterPro" id="IPR020471">
    <property type="entry name" value="AKR"/>
</dbReference>
<dbReference type="PANTHER" id="PTHR43625">
    <property type="entry name" value="AFLATOXIN B1 ALDEHYDE REDUCTASE"/>
    <property type="match status" value="1"/>
</dbReference>
<dbReference type="PRINTS" id="PR00069">
    <property type="entry name" value="ALDKETRDTASE"/>
</dbReference>
<evidence type="ECO:0000313" key="4">
    <source>
        <dbReference type="Proteomes" id="UP000321331"/>
    </source>
</evidence>
<dbReference type="PANTHER" id="PTHR43625:SF40">
    <property type="entry name" value="ALDO-KETO REDUCTASE YAKC [NADP(+)]"/>
    <property type="match status" value="1"/>
</dbReference>
<name>A0A5C6SUT9_FUSOC</name>
<dbReference type="Pfam" id="PF00248">
    <property type="entry name" value="Aldo_ket_red"/>
    <property type="match status" value="1"/>
</dbReference>
<dbReference type="Proteomes" id="UP000321331">
    <property type="component" value="Unassembled WGS sequence"/>
</dbReference>
<evidence type="ECO:0000313" key="3">
    <source>
        <dbReference type="EMBL" id="TXC01749.1"/>
    </source>
</evidence>
<dbReference type="EMBL" id="VMNF01000009">
    <property type="protein sequence ID" value="TXC01749.1"/>
    <property type="molecule type" value="Genomic_DNA"/>
</dbReference>
<feature type="domain" description="NADP-dependent oxidoreductase" evidence="2">
    <location>
        <begin position="50"/>
        <end position="332"/>
    </location>
</feature>
<proteinExistence type="predicted"/>
<dbReference type="SUPFAM" id="SSF51430">
    <property type="entry name" value="NAD(P)-linked oxidoreductase"/>
    <property type="match status" value="1"/>
</dbReference>
<gene>
    <name evidence="3" type="ORF">FocTR4_00008879</name>
</gene>
<dbReference type="InterPro" id="IPR050791">
    <property type="entry name" value="Aldo-Keto_reductase"/>
</dbReference>
<evidence type="ECO:0000259" key="2">
    <source>
        <dbReference type="Pfam" id="PF00248"/>
    </source>
</evidence>
<evidence type="ECO:0000256" key="1">
    <source>
        <dbReference type="ARBA" id="ARBA00023002"/>
    </source>
</evidence>
<sequence>MAPPAQLPLRQLTKNGPKIPSIGLGLMGISVGYGAATYESHLQLLNLTNIPRSDEERLKLLDRAWELGCTNWDTADVYGDSEDVVGKWFKLHPERRQDIFLATKFGLRVGEKGIVTDSSPEHVRKSIESSLKRLGVEHIDLYYMHRANEDVPIEKTVEAMKQLVDEGKVKYLGLSEISSTTLRRAHAIHTISAVQVEYNPWTLDIEGPSGTNLLKACEELDVAVFAYSPLGRGILTGRFRSVDDFEETDTRRNLTRFQGDNFKKNLKIVDQFNELAKNKGFTSSQLVLAWILEQSPKMFVIPGTKNIKYLEENVGAAKVTLSKEENQELRKLAVEAGVVGGRDPFFGCFVDTAPLEK</sequence>
<dbReference type="GO" id="GO:0005737">
    <property type="term" value="C:cytoplasm"/>
    <property type="evidence" value="ECO:0007669"/>
    <property type="project" value="TreeGrafter"/>
</dbReference>
<dbReference type="Gene3D" id="3.20.20.100">
    <property type="entry name" value="NADP-dependent oxidoreductase domain"/>
    <property type="match status" value="1"/>
</dbReference>
<dbReference type="InterPro" id="IPR036812">
    <property type="entry name" value="NAD(P)_OxRdtase_dom_sf"/>
</dbReference>
<comment type="caution">
    <text evidence="3">The sequence shown here is derived from an EMBL/GenBank/DDBJ whole genome shotgun (WGS) entry which is preliminary data.</text>
</comment>
<organism evidence="3 4">
    <name type="scientific">Fusarium oxysporum f. sp. cubense</name>
    <dbReference type="NCBI Taxonomy" id="61366"/>
    <lineage>
        <taxon>Eukaryota</taxon>
        <taxon>Fungi</taxon>
        <taxon>Dikarya</taxon>
        <taxon>Ascomycota</taxon>
        <taxon>Pezizomycotina</taxon>
        <taxon>Sordariomycetes</taxon>
        <taxon>Hypocreomycetidae</taxon>
        <taxon>Hypocreales</taxon>
        <taxon>Nectriaceae</taxon>
        <taxon>Fusarium</taxon>
        <taxon>Fusarium oxysporum species complex</taxon>
    </lineage>
</organism>
<accession>A0A5C6SUT9</accession>
<dbReference type="InterPro" id="IPR023210">
    <property type="entry name" value="NADP_OxRdtase_dom"/>
</dbReference>
<dbReference type="AlphaFoldDB" id="A0A5C6SUT9"/>